<evidence type="ECO:0000313" key="4">
    <source>
        <dbReference type="EMBL" id="TCU90004.1"/>
    </source>
</evidence>
<dbReference type="Pfam" id="PF02342">
    <property type="entry name" value="TerD"/>
    <property type="match status" value="1"/>
</dbReference>
<dbReference type="AlphaFoldDB" id="A0A377Q596"/>
<evidence type="ECO:0000256" key="1">
    <source>
        <dbReference type="ARBA" id="ARBA00022686"/>
    </source>
</evidence>
<sequence>MAINLEKGQKISLEKEAGVALSKVIMGLAWDAVKSKGFLGFGGSAPDIDLDASCILFDEQGHPVDAVWFRQLKSKDGSITHTGDNRTGEGDGDDEQIVVDLTRVPANVKSLVFTVNSFTGQNFSQIANATCRILNASDNKEVARFNLSALGSHNAQIMAKLYRHNNEWKMHAIGEIGNGRTFDELMPQITPHL</sequence>
<dbReference type="Gene3D" id="2.60.60.30">
    <property type="entry name" value="sav2460 like domains"/>
    <property type="match status" value="1"/>
</dbReference>
<reference evidence="4 6" key="2">
    <citation type="submission" date="2019-03" db="EMBL/GenBank/DDBJ databases">
        <title>Genomic Encyclopedia of Type Strains, Phase IV (KMG-IV): sequencing the most valuable type-strain genomes for metagenomic binning, comparative biology and taxonomic classification.</title>
        <authorList>
            <person name="Goeker M."/>
        </authorList>
    </citation>
    <scope>NUCLEOTIDE SEQUENCE [LARGE SCALE GENOMIC DNA]</scope>
    <source>
        <strain evidence="4 6">DSM 3764</strain>
    </source>
</reference>
<accession>A0A377Q596</accession>
<keyword evidence="6" id="KW-1185">Reference proteome</keyword>
<protein>
    <submittedName>
        <fullName evidence="3">Stress response protein SCP2</fullName>
    </submittedName>
    <submittedName>
        <fullName evidence="4">Tellurium resistance protein TerZ</fullName>
    </submittedName>
</protein>
<reference evidence="3 5" key="1">
    <citation type="submission" date="2018-06" db="EMBL/GenBank/DDBJ databases">
        <authorList>
            <consortium name="Pathogen Informatics"/>
            <person name="Doyle S."/>
        </authorList>
    </citation>
    <scope>NUCLEOTIDE SEQUENCE [LARGE SCALE GENOMIC DNA]</scope>
    <source>
        <strain evidence="3 5">NCTC11159</strain>
    </source>
</reference>
<dbReference type="CDD" id="cd06974">
    <property type="entry name" value="TerD_like"/>
    <property type="match status" value="1"/>
</dbReference>
<dbReference type="Proteomes" id="UP000295794">
    <property type="component" value="Unassembled WGS sequence"/>
</dbReference>
<evidence type="ECO:0000259" key="2">
    <source>
        <dbReference type="Pfam" id="PF02342"/>
    </source>
</evidence>
<dbReference type="PANTHER" id="PTHR32097:SF17">
    <property type="entry name" value="CAMP-BINDING PROTEIN 1-RELATED"/>
    <property type="match status" value="1"/>
</dbReference>
<keyword evidence="1" id="KW-0778">Tellurium resistance</keyword>
<dbReference type="OrthoDB" id="5321109at2"/>
<proteinExistence type="predicted"/>
<dbReference type="EMBL" id="SMBT01000001">
    <property type="protein sequence ID" value="TCU90004.1"/>
    <property type="molecule type" value="Genomic_DNA"/>
</dbReference>
<evidence type="ECO:0000313" key="5">
    <source>
        <dbReference type="Proteomes" id="UP000255108"/>
    </source>
</evidence>
<evidence type="ECO:0000313" key="3">
    <source>
        <dbReference type="EMBL" id="STQ89031.1"/>
    </source>
</evidence>
<dbReference type="InterPro" id="IPR003325">
    <property type="entry name" value="TerD"/>
</dbReference>
<dbReference type="PANTHER" id="PTHR32097">
    <property type="entry name" value="CAMP-BINDING PROTEIN 1-RELATED"/>
    <property type="match status" value="1"/>
</dbReference>
<organism evidence="3 5">
    <name type="scientific">Iodobacter fluviatilis</name>
    <dbReference type="NCBI Taxonomy" id="537"/>
    <lineage>
        <taxon>Bacteria</taxon>
        <taxon>Pseudomonadati</taxon>
        <taxon>Pseudomonadota</taxon>
        <taxon>Betaproteobacteria</taxon>
        <taxon>Neisseriales</taxon>
        <taxon>Chitinibacteraceae</taxon>
        <taxon>Iodobacter</taxon>
    </lineage>
</organism>
<feature type="domain" description="TerD" evidence="2">
    <location>
        <begin position="1"/>
        <end position="178"/>
    </location>
</feature>
<dbReference type="Proteomes" id="UP000255108">
    <property type="component" value="Unassembled WGS sequence"/>
</dbReference>
<evidence type="ECO:0000313" key="6">
    <source>
        <dbReference type="Proteomes" id="UP000295794"/>
    </source>
</evidence>
<name>A0A377Q596_9NEIS</name>
<gene>
    <name evidence="3" type="primary">yceC</name>
    <name evidence="4" type="ORF">EV682_10123</name>
    <name evidence="3" type="ORF">NCTC11159_00042</name>
</gene>
<dbReference type="RefSeq" id="WP_099396674.1">
    <property type="nucleotide sequence ID" value="NZ_CAWOLO010000001.1"/>
</dbReference>
<dbReference type="GO" id="GO:0046690">
    <property type="term" value="P:response to tellurium ion"/>
    <property type="evidence" value="ECO:0007669"/>
    <property type="project" value="UniProtKB-KW"/>
</dbReference>
<dbReference type="InterPro" id="IPR051324">
    <property type="entry name" value="Stress/Tellurium_Resist"/>
</dbReference>
<dbReference type="EMBL" id="UGHR01000001">
    <property type="protein sequence ID" value="STQ89031.1"/>
    <property type="molecule type" value="Genomic_DNA"/>
</dbReference>